<dbReference type="InterPro" id="IPR005119">
    <property type="entry name" value="LysR_subst-bd"/>
</dbReference>
<dbReference type="SUPFAM" id="SSF46785">
    <property type="entry name" value="Winged helix' DNA-binding domain"/>
    <property type="match status" value="1"/>
</dbReference>
<protein>
    <submittedName>
        <fullName evidence="6">LysR family transcriptional regulator</fullName>
    </submittedName>
</protein>
<dbReference type="Gene3D" id="3.40.190.10">
    <property type="entry name" value="Periplasmic binding protein-like II"/>
    <property type="match status" value="2"/>
</dbReference>
<evidence type="ECO:0000259" key="5">
    <source>
        <dbReference type="PROSITE" id="PS50931"/>
    </source>
</evidence>
<keyword evidence="2" id="KW-0805">Transcription regulation</keyword>
<dbReference type="Gene3D" id="1.10.10.10">
    <property type="entry name" value="Winged helix-like DNA-binding domain superfamily/Winged helix DNA-binding domain"/>
    <property type="match status" value="1"/>
</dbReference>
<accession>A0A225NR07</accession>
<comment type="similarity">
    <text evidence="1">Belongs to the LysR transcriptional regulatory family.</text>
</comment>
<evidence type="ECO:0000256" key="2">
    <source>
        <dbReference type="ARBA" id="ARBA00023015"/>
    </source>
</evidence>
<dbReference type="Proteomes" id="UP000215377">
    <property type="component" value="Unassembled WGS sequence"/>
</dbReference>
<proteinExistence type="inferred from homology"/>
<dbReference type="Pfam" id="PF00126">
    <property type="entry name" value="HTH_1"/>
    <property type="match status" value="1"/>
</dbReference>
<gene>
    <name evidence="6" type="ORF">ATO3_00855</name>
</gene>
<dbReference type="PRINTS" id="PR00039">
    <property type="entry name" value="HTHLYSR"/>
</dbReference>
<dbReference type="EMBL" id="AQQR01000001">
    <property type="protein sequence ID" value="OWU77315.1"/>
    <property type="molecule type" value="Genomic_DNA"/>
</dbReference>
<keyword evidence="7" id="KW-1185">Reference proteome</keyword>
<dbReference type="PROSITE" id="PS50931">
    <property type="entry name" value="HTH_LYSR"/>
    <property type="match status" value="1"/>
</dbReference>
<comment type="caution">
    <text evidence="6">The sequence shown here is derived from an EMBL/GenBank/DDBJ whole genome shotgun (WGS) entry which is preliminary data.</text>
</comment>
<dbReference type="AlphaFoldDB" id="A0A225NR07"/>
<dbReference type="GO" id="GO:0003700">
    <property type="term" value="F:DNA-binding transcription factor activity"/>
    <property type="evidence" value="ECO:0007669"/>
    <property type="project" value="InterPro"/>
</dbReference>
<evidence type="ECO:0000256" key="4">
    <source>
        <dbReference type="ARBA" id="ARBA00023163"/>
    </source>
</evidence>
<feature type="domain" description="HTH lysR-type" evidence="5">
    <location>
        <begin position="9"/>
        <end position="66"/>
    </location>
</feature>
<evidence type="ECO:0000256" key="1">
    <source>
        <dbReference type="ARBA" id="ARBA00009437"/>
    </source>
</evidence>
<dbReference type="InterPro" id="IPR036388">
    <property type="entry name" value="WH-like_DNA-bd_sf"/>
</dbReference>
<dbReference type="PANTHER" id="PTHR30537">
    <property type="entry name" value="HTH-TYPE TRANSCRIPTIONAL REGULATOR"/>
    <property type="match status" value="1"/>
</dbReference>
<dbReference type="RefSeq" id="WP_088647910.1">
    <property type="nucleotide sequence ID" value="NZ_AQQR01000001.1"/>
</dbReference>
<dbReference type="SUPFAM" id="SSF53850">
    <property type="entry name" value="Periplasmic binding protein-like II"/>
    <property type="match status" value="1"/>
</dbReference>
<evidence type="ECO:0000256" key="3">
    <source>
        <dbReference type="ARBA" id="ARBA00023125"/>
    </source>
</evidence>
<dbReference type="InterPro" id="IPR036390">
    <property type="entry name" value="WH_DNA-bd_sf"/>
</dbReference>
<organism evidence="6 7">
    <name type="scientific">Marinibacterium profundimaris</name>
    <dbReference type="NCBI Taxonomy" id="1679460"/>
    <lineage>
        <taxon>Bacteria</taxon>
        <taxon>Pseudomonadati</taxon>
        <taxon>Pseudomonadota</taxon>
        <taxon>Alphaproteobacteria</taxon>
        <taxon>Rhodobacterales</taxon>
        <taxon>Paracoccaceae</taxon>
        <taxon>Marinibacterium</taxon>
    </lineage>
</organism>
<dbReference type="OrthoDB" id="5526340at2"/>
<dbReference type="InterPro" id="IPR000847">
    <property type="entry name" value="LysR_HTH_N"/>
</dbReference>
<evidence type="ECO:0000313" key="7">
    <source>
        <dbReference type="Proteomes" id="UP000215377"/>
    </source>
</evidence>
<reference evidence="6 7" key="1">
    <citation type="submission" date="2013-04" db="EMBL/GenBank/DDBJ databases">
        <title>Oceanicola sp. 22II1-22F33 Genome Sequencing.</title>
        <authorList>
            <person name="Lai Q."/>
            <person name="Li G."/>
            <person name="Shao Z."/>
        </authorList>
    </citation>
    <scope>NUCLEOTIDE SEQUENCE [LARGE SCALE GENOMIC DNA]</scope>
    <source>
        <strain evidence="6 7">22II1-22F33</strain>
    </source>
</reference>
<dbReference type="InterPro" id="IPR058163">
    <property type="entry name" value="LysR-type_TF_proteobact-type"/>
</dbReference>
<dbReference type="PANTHER" id="PTHR30537:SF26">
    <property type="entry name" value="GLYCINE CLEAVAGE SYSTEM TRANSCRIPTIONAL ACTIVATOR"/>
    <property type="match status" value="1"/>
</dbReference>
<evidence type="ECO:0000313" key="6">
    <source>
        <dbReference type="EMBL" id="OWU77315.1"/>
    </source>
</evidence>
<dbReference type="GO" id="GO:0006351">
    <property type="term" value="P:DNA-templated transcription"/>
    <property type="evidence" value="ECO:0007669"/>
    <property type="project" value="TreeGrafter"/>
</dbReference>
<dbReference type="GO" id="GO:0043565">
    <property type="term" value="F:sequence-specific DNA binding"/>
    <property type="evidence" value="ECO:0007669"/>
    <property type="project" value="TreeGrafter"/>
</dbReference>
<name>A0A225NR07_9RHOB</name>
<sequence length="301" mass="33083">MAYARKLLPSMSALRMIEALDRLGSASAAAEDLSLTQGAISRQLQALEAQLGIELARREGRKLVLTAQARAYAAEVRTALARVAEATMRLQVAPPGGTLSLAILPAFGMRWLMPRLPDFSRLHPDITINMTTRLEDFSFEMETFDAAIRHGTGAWPGTRHLLLKPEQLLPVAAPGLVPGHTRPARALAQLPLLHIRTRPDAWKAWFAQDGMSPPELEGTVHDQFSTIVQAACHGLGAALVPTYIVEQELATGQLLALAPRPMETGSAYYLVWPEQKAQDPDLKRFRDWLADQAEPEDPLPR</sequence>
<dbReference type="Pfam" id="PF03466">
    <property type="entry name" value="LysR_substrate"/>
    <property type="match status" value="1"/>
</dbReference>
<keyword evidence="3" id="KW-0238">DNA-binding</keyword>
<keyword evidence="4" id="KW-0804">Transcription</keyword>